<sequence>MVRSTYLLQMYYCRFLGNRGLCGKQISKSCKDRTEEPFGNHQSPVSVDEGGKRKAQKYSARLLINALATVGALLLVALMCFWGCFLYKKFYKNHNRALAMDVGGGASIVMFHGDLPYSSKDIIKKLETLTDDNIIGTGGFGTLLIYDFLPGGSLDEALHEYMQSGRATEKTDVYSFGVLVLEVISGKRTTDSSYIEKGLNIIGMLNLLAKENRQREIVDQLCGGVQGESLDVLLSVASQCISSSPEDRPTMHRVVQVLESEVMTPCPTDFYDSSSD</sequence>
<reference evidence="3" key="1">
    <citation type="journal article" date="2023" name="Nat. Commun.">
        <title>Diploid and tetraploid genomes of Acorus and the evolution of monocots.</title>
        <authorList>
            <person name="Ma L."/>
            <person name="Liu K.W."/>
            <person name="Li Z."/>
            <person name="Hsiao Y.Y."/>
            <person name="Qi Y."/>
            <person name="Fu T."/>
            <person name="Tang G.D."/>
            <person name="Zhang D."/>
            <person name="Sun W.H."/>
            <person name="Liu D.K."/>
            <person name="Li Y."/>
            <person name="Chen G.Z."/>
            <person name="Liu X.D."/>
            <person name="Liao X.Y."/>
            <person name="Jiang Y.T."/>
            <person name="Yu X."/>
            <person name="Hao Y."/>
            <person name="Huang J."/>
            <person name="Zhao X.W."/>
            <person name="Ke S."/>
            <person name="Chen Y.Y."/>
            <person name="Wu W.L."/>
            <person name="Hsu J.L."/>
            <person name="Lin Y.F."/>
            <person name="Huang M.D."/>
            <person name="Li C.Y."/>
            <person name="Huang L."/>
            <person name="Wang Z.W."/>
            <person name="Zhao X."/>
            <person name="Zhong W.Y."/>
            <person name="Peng D.H."/>
            <person name="Ahmad S."/>
            <person name="Lan S."/>
            <person name="Zhang J.S."/>
            <person name="Tsai W.C."/>
            <person name="Van de Peer Y."/>
            <person name="Liu Z.J."/>
        </authorList>
    </citation>
    <scope>NUCLEOTIDE SEQUENCE</scope>
    <source>
        <strain evidence="3">CP</strain>
    </source>
</reference>
<dbReference type="EMBL" id="JAUJYO010000010">
    <property type="protein sequence ID" value="KAK1307303.1"/>
    <property type="molecule type" value="Genomic_DNA"/>
</dbReference>
<dbReference type="PANTHER" id="PTHR48055">
    <property type="entry name" value="LEUCINE-RICH REPEAT RECEPTOR PROTEIN KINASE EMS1"/>
    <property type="match status" value="1"/>
</dbReference>
<organism evidence="3 4">
    <name type="scientific">Acorus calamus</name>
    <name type="common">Sweet flag</name>
    <dbReference type="NCBI Taxonomy" id="4465"/>
    <lineage>
        <taxon>Eukaryota</taxon>
        <taxon>Viridiplantae</taxon>
        <taxon>Streptophyta</taxon>
        <taxon>Embryophyta</taxon>
        <taxon>Tracheophyta</taxon>
        <taxon>Spermatophyta</taxon>
        <taxon>Magnoliopsida</taxon>
        <taxon>Liliopsida</taxon>
        <taxon>Acoraceae</taxon>
        <taxon>Acorus</taxon>
    </lineage>
</organism>
<feature type="domain" description="Serine-threonine/tyrosine-protein kinase catalytic" evidence="2">
    <location>
        <begin position="160"/>
        <end position="258"/>
    </location>
</feature>
<dbReference type="SUPFAM" id="SSF56112">
    <property type="entry name" value="Protein kinase-like (PK-like)"/>
    <property type="match status" value="1"/>
</dbReference>
<evidence type="ECO:0000313" key="4">
    <source>
        <dbReference type="Proteomes" id="UP001180020"/>
    </source>
</evidence>
<dbReference type="Pfam" id="PF07714">
    <property type="entry name" value="PK_Tyr_Ser-Thr"/>
    <property type="match status" value="1"/>
</dbReference>
<keyword evidence="1" id="KW-0472">Membrane</keyword>
<evidence type="ECO:0000256" key="1">
    <source>
        <dbReference type="SAM" id="Phobius"/>
    </source>
</evidence>
<accession>A0AAV9E103</accession>
<dbReference type="AlphaFoldDB" id="A0AAV9E103"/>
<gene>
    <name evidence="3" type="primary">FEI1</name>
    <name evidence="3" type="ORF">QJS10_CPA10g01293</name>
</gene>
<evidence type="ECO:0000259" key="2">
    <source>
        <dbReference type="Pfam" id="PF07714"/>
    </source>
</evidence>
<dbReference type="GO" id="GO:0004672">
    <property type="term" value="F:protein kinase activity"/>
    <property type="evidence" value="ECO:0007669"/>
    <property type="project" value="InterPro"/>
</dbReference>
<dbReference type="GO" id="GO:0005886">
    <property type="term" value="C:plasma membrane"/>
    <property type="evidence" value="ECO:0007669"/>
    <property type="project" value="TreeGrafter"/>
</dbReference>
<dbReference type="InterPro" id="IPR001245">
    <property type="entry name" value="Ser-Thr/Tyr_kinase_cat_dom"/>
</dbReference>
<keyword evidence="1" id="KW-0812">Transmembrane</keyword>
<comment type="caution">
    <text evidence="3">The sequence shown here is derived from an EMBL/GenBank/DDBJ whole genome shotgun (WGS) entry which is preliminary data.</text>
</comment>
<dbReference type="PANTHER" id="PTHR48055:SF27">
    <property type="entry name" value="LRR RECEPTOR-LIKE SERINE_THREONINE-PROTEIN KINASE FEI 2"/>
    <property type="match status" value="1"/>
</dbReference>
<dbReference type="InterPro" id="IPR051564">
    <property type="entry name" value="LRR_receptor-like_kinase"/>
</dbReference>
<keyword evidence="1" id="KW-1133">Transmembrane helix</keyword>
<keyword evidence="3" id="KW-0675">Receptor</keyword>
<dbReference type="Proteomes" id="UP001180020">
    <property type="component" value="Unassembled WGS sequence"/>
</dbReference>
<keyword evidence="4" id="KW-1185">Reference proteome</keyword>
<keyword evidence="3" id="KW-0418">Kinase</keyword>
<protein>
    <submittedName>
        <fullName evidence="3">LRR receptor-like serine/threonine-protein kinase FEI 1</fullName>
    </submittedName>
</protein>
<dbReference type="InterPro" id="IPR011009">
    <property type="entry name" value="Kinase-like_dom_sf"/>
</dbReference>
<keyword evidence="3" id="KW-0808">Transferase</keyword>
<proteinExistence type="predicted"/>
<evidence type="ECO:0000313" key="3">
    <source>
        <dbReference type="EMBL" id="KAK1307303.1"/>
    </source>
</evidence>
<reference evidence="3" key="2">
    <citation type="submission" date="2023-06" db="EMBL/GenBank/DDBJ databases">
        <authorList>
            <person name="Ma L."/>
            <person name="Liu K.-W."/>
            <person name="Li Z."/>
            <person name="Hsiao Y.-Y."/>
            <person name="Qi Y."/>
            <person name="Fu T."/>
            <person name="Tang G."/>
            <person name="Zhang D."/>
            <person name="Sun W.-H."/>
            <person name="Liu D.-K."/>
            <person name="Li Y."/>
            <person name="Chen G.-Z."/>
            <person name="Liu X.-D."/>
            <person name="Liao X.-Y."/>
            <person name="Jiang Y.-T."/>
            <person name="Yu X."/>
            <person name="Hao Y."/>
            <person name="Huang J."/>
            <person name="Zhao X.-W."/>
            <person name="Ke S."/>
            <person name="Chen Y.-Y."/>
            <person name="Wu W.-L."/>
            <person name="Hsu J.-L."/>
            <person name="Lin Y.-F."/>
            <person name="Huang M.-D."/>
            <person name="Li C.-Y."/>
            <person name="Huang L."/>
            <person name="Wang Z.-W."/>
            <person name="Zhao X."/>
            <person name="Zhong W.-Y."/>
            <person name="Peng D.-H."/>
            <person name="Ahmad S."/>
            <person name="Lan S."/>
            <person name="Zhang J.-S."/>
            <person name="Tsai W.-C."/>
            <person name="Van De Peer Y."/>
            <person name="Liu Z.-J."/>
        </authorList>
    </citation>
    <scope>NUCLEOTIDE SEQUENCE</scope>
    <source>
        <strain evidence="3">CP</strain>
        <tissue evidence="3">Leaves</tissue>
    </source>
</reference>
<feature type="transmembrane region" description="Helical" evidence="1">
    <location>
        <begin position="62"/>
        <end position="87"/>
    </location>
</feature>
<name>A0AAV9E103_ACOCL</name>
<dbReference type="Gene3D" id="1.10.510.10">
    <property type="entry name" value="Transferase(Phosphotransferase) domain 1"/>
    <property type="match status" value="1"/>
</dbReference>